<dbReference type="JaponicusDB" id="SJAG_00907">
    <property type="gene designation" value="lsb5"/>
</dbReference>
<reference evidence="5 7" key="1">
    <citation type="journal article" date="2011" name="Science">
        <title>Comparative functional genomics of the fission yeasts.</title>
        <authorList>
            <person name="Rhind N."/>
            <person name="Chen Z."/>
            <person name="Yassour M."/>
            <person name="Thompson D.A."/>
            <person name="Haas B.J."/>
            <person name="Habib N."/>
            <person name="Wapinski I."/>
            <person name="Roy S."/>
            <person name="Lin M.F."/>
            <person name="Heiman D.I."/>
            <person name="Young S.K."/>
            <person name="Furuya K."/>
            <person name="Guo Y."/>
            <person name="Pidoux A."/>
            <person name="Chen H.M."/>
            <person name="Robbertse B."/>
            <person name="Goldberg J.M."/>
            <person name="Aoki K."/>
            <person name="Bayne E.H."/>
            <person name="Berlin A.M."/>
            <person name="Desjardins C.A."/>
            <person name="Dobbs E."/>
            <person name="Dukaj L."/>
            <person name="Fan L."/>
            <person name="FitzGerald M.G."/>
            <person name="French C."/>
            <person name="Gujja S."/>
            <person name="Hansen K."/>
            <person name="Keifenheim D."/>
            <person name="Levin J.Z."/>
            <person name="Mosher R.A."/>
            <person name="Mueller C.A."/>
            <person name="Pfiffner J."/>
            <person name="Priest M."/>
            <person name="Russ C."/>
            <person name="Smialowska A."/>
            <person name="Swoboda P."/>
            <person name="Sykes S.M."/>
            <person name="Vaughn M."/>
            <person name="Vengrova S."/>
            <person name="Yoder R."/>
            <person name="Zeng Q."/>
            <person name="Allshire R."/>
            <person name="Baulcombe D."/>
            <person name="Birren B.W."/>
            <person name="Brown W."/>
            <person name="Ekwall K."/>
            <person name="Kellis M."/>
            <person name="Leatherwood J."/>
            <person name="Levin H."/>
            <person name="Margalit H."/>
            <person name="Martienssen R."/>
            <person name="Nieduszynski C.A."/>
            <person name="Spatafora J.W."/>
            <person name="Friedman N."/>
            <person name="Dalgaard J.Z."/>
            <person name="Baumann P."/>
            <person name="Niki H."/>
            <person name="Regev A."/>
            <person name="Nusbaum C."/>
        </authorList>
    </citation>
    <scope>NUCLEOTIDE SEQUENCE [LARGE SCALE GENOMIC DNA]</scope>
    <source>
        <strain evidence="7">yFS275 / FY16936</strain>
    </source>
</reference>
<keyword evidence="2" id="KW-0653">Protein transport</keyword>
<dbReference type="CDD" id="cd14232">
    <property type="entry name" value="GAT_LSB5"/>
    <property type="match status" value="1"/>
</dbReference>
<dbReference type="SMART" id="SM00288">
    <property type="entry name" value="VHS"/>
    <property type="match status" value="1"/>
</dbReference>
<dbReference type="SUPFAM" id="SSF48464">
    <property type="entry name" value="ENTH/VHS domain"/>
    <property type="match status" value="1"/>
</dbReference>
<dbReference type="Proteomes" id="UP000001744">
    <property type="component" value="Unassembled WGS sequence"/>
</dbReference>
<evidence type="ECO:0000313" key="6">
    <source>
        <dbReference type="JaponicusDB" id="SJAG_00907"/>
    </source>
</evidence>
<dbReference type="PANTHER" id="PTHR47789:SF1">
    <property type="entry name" value="LAS SEVENTEEN-BINDING PROTEIN 5"/>
    <property type="match status" value="1"/>
</dbReference>
<protein>
    <submittedName>
        <fullName evidence="5">Cortical component Lsb5</fullName>
    </submittedName>
</protein>
<evidence type="ECO:0000313" key="7">
    <source>
        <dbReference type="Proteomes" id="UP000001744"/>
    </source>
</evidence>
<accession>B6JWY2</accession>
<dbReference type="GeneID" id="7051999"/>
<evidence type="ECO:0000256" key="1">
    <source>
        <dbReference type="ARBA" id="ARBA00022448"/>
    </source>
</evidence>
<dbReference type="AlphaFoldDB" id="B6JWY2"/>
<dbReference type="SUPFAM" id="SSF89009">
    <property type="entry name" value="GAT-like domain"/>
    <property type="match status" value="1"/>
</dbReference>
<dbReference type="STRING" id="402676.B6JWY2"/>
<dbReference type="GO" id="GO:0035091">
    <property type="term" value="F:phosphatidylinositol binding"/>
    <property type="evidence" value="ECO:0007669"/>
    <property type="project" value="InterPro"/>
</dbReference>
<proteinExistence type="predicted"/>
<dbReference type="GO" id="GO:0043130">
    <property type="term" value="F:ubiquitin binding"/>
    <property type="evidence" value="ECO:0007669"/>
    <property type="project" value="InterPro"/>
</dbReference>
<dbReference type="EMBL" id="KE651166">
    <property type="protein sequence ID" value="EEB05883.1"/>
    <property type="molecule type" value="Genomic_DNA"/>
</dbReference>
<dbReference type="Gene3D" id="1.20.58.160">
    <property type="match status" value="1"/>
</dbReference>
<dbReference type="GO" id="GO:0007015">
    <property type="term" value="P:actin filament organization"/>
    <property type="evidence" value="ECO:0000318"/>
    <property type="project" value="GO_Central"/>
</dbReference>
<evidence type="ECO:0000256" key="3">
    <source>
        <dbReference type="SAM" id="MobiDB-lite"/>
    </source>
</evidence>
<dbReference type="Pfam" id="PF00790">
    <property type="entry name" value="VHS"/>
    <property type="match status" value="1"/>
</dbReference>
<feature type="compositionally biased region" description="Acidic residues" evidence="3">
    <location>
        <begin position="305"/>
        <end position="321"/>
    </location>
</feature>
<dbReference type="InterPro" id="IPR008942">
    <property type="entry name" value="ENTH_VHS"/>
</dbReference>
<name>B6JWY2_SCHJY</name>
<feature type="region of interest" description="Disordered" evidence="3">
    <location>
        <begin position="256"/>
        <end position="331"/>
    </location>
</feature>
<dbReference type="InterPro" id="IPR002014">
    <property type="entry name" value="VHS_dom"/>
</dbReference>
<dbReference type="OMA" id="YGSVHRQ"/>
<dbReference type="CDD" id="cd16980">
    <property type="entry name" value="VHS_Lsb5"/>
    <property type="match status" value="1"/>
</dbReference>
<organism evidence="5 7">
    <name type="scientific">Schizosaccharomyces japonicus (strain yFS275 / FY16936)</name>
    <name type="common">Fission yeast</name>
    <dbReference type="NCBI Taxonomy" id="402676"/>
    <lineage>
        <taxon>Eukaryota</taxon>
        <taxon>Fungi</taxon>
        <taxon>Dikarya</taxon>
        <taxon>Ascomycota</taxon>
        <taxon>Taphrinomycotina</taxon>
        <taxon>Schizosaccharomycetes</taxon>
        <taxon>Schizosaccharomycetales</taxon>
        <taxon>Schizosaccharomycetaceae</taxon>
        <taxon>Schizosaccharomyces</taxon>
    </lineage>
</organism>
<dbReference type="PROSITE" id="PS50179">
    <property type="entry name" value="VHS"/>
    <property type="match status" value="1"/>
</dbReference>
<dbReference type="GO" id="GO:0007034">
    <property type="term" value="P:vacuolar transport"/>
    <property type="evidence" value="ECO:0007669"/>
    <property type="project" value="UniProtKB-ARBA"/>
</dbReference>
<dbReference type="InterPro" id="IPR004152">
    <property type="entry name" value="GAT_dom"/>
</dbReference>
<dbReference type="InterPro" id="IPR045007">
    <property type="entry name" value="LSB5"/>
</dbReference>
<dbReference type="GO" id="GO:0015031">
    <property type="term" value="P:protein transport"/>
    <property type="evidence" value="ECO:0007669"/>
    <property type="project" value="UniProtKB-KW"/>
</dbReference>
<dbReference type="RefSeq" id="XP_002172176.1">
    <property type="nucleotide sequence ID" value="XM_002172140.2"/>
</dbReference>
<dbReference type="Gene3D" id="1.25.40.90">
    <property type="match status" value="1"/>
</dbReference>
<evidence type="ECO:0000256" key="2">
    <source>
        <dbReference type="ARBA" id="ARBA00022927"/>
    </source>
</evidence>
<dbReference type="InterPro" id="IPR038425">
    <property type="entry name" value="GAT_sf"/>
</dbReference>
<dbReference type="GO" id="GO:0030479">
    <property type="term" value="C:actin cortical patch"/>
    <property type="evidence" value="ECO:0000318"/>
    <property type="project" value="GO_Central"/>
</dbReference>
<dbReference type="GO" id="GO:0051666">
    <property type="term" value="P:actin cortical patch localization"/>
    <property type="evidence" value="ECO:0000318"/>
    <property type="project" value="GO_Central"/>
</dbReference>
<dbReference type="VEuPathDB" id="FungiDB:SJAG_00907"/>
<feature type="compositionally biased region" description="Low complexity" evidence="3">
    <location>
        <begin position="275"/>
        <end position="284"/>
    </location>
</feature>
<dbReference type="PANTHER" id="PTHR47789">
    <property type="entry name" value="LAS SEVENTEEN-BINDING PROTEIN 5"/>
    <property type="match status" value="1"/>
</dbReference>
<dbReference type="GO" id="GO:0006897">
    <property type="term" value="P:endocytosis"/>
    <property type="evidence" value="ECO:0000318"/>
    <property type="project" value="GO_Central"/>
</dbReference>
<feature type="domain" description="VHS" evidence="4">
    <location>
        <begin position="20"/>
        <end position="149"/>
    </location>
</feature>
<dbReference type="Pfam" id="PF03127">
    <property type="entry name" value="GAT"/>
    <property type="match status" value="1"/>
</dbReference>
<feature type="compositionally biased region" description="Basic and acidic residues" evidence="3">
    <location>
        <begin position="256"/>
        <end position="266"/>
    </location>
</feature>
<dbReference type="InterPro" id="IPR044103">
    <property type="entry name" value="GAT_LSB5"/>
</dbReference>
<gene>
    <name evidence="6" type="primary">lsb5</name>
    <name evidence="5" type="ORF">SJAG_00907</name>
</gene>
<evidence type="ECO:0000313" key="5">
    <source>
        <dbReference type="EMBL" id="EEB05883.1"/>
    </source>
</evidence>
<keyword evidence="7" id="KW-1185">Reference proteome</keyword>
<keyword evidence="1" id="KW-0813">Transport</keyword>
<dbReference type="OrthoDB" id="10068368at2759"/>
<dbReference type="HOGENOM" id="CLU_036827_2_0_1"/>
<sequence length="331" mass="37336">MGFFSDPKPLSAVTGFIETYTSDRYAEDDVSGIVQLCEVINLQSTGPSEAARAIRKKLKYGTEHQQLRALSLLQALIENAGPTFVHNFCDSRLVDRIAALTTEVDVPKSVQKRTVHLIRLWHTEYNDVEGMQSLCALSNRLPHGKQAFRARGSSRDGAETTTHRTVDMKKATPMLEKLIASANFASTNLTNAVQRLNPNIQSPAENKQVVQSYNDCRRLRRTILRYVQAITDEMWLGTLLKANDEINKAIELFKNSEESHNTRSDDGATESDYASTVYTSSSGRTSRRPSRNRHFDAEHTYANVNEEDEEADMEDDDDDENNPFSDRNRVD</sequence>
<dbReference type="eggNOG" id="KOG1087">
    <property type="taxonomic scope" value="Eukaryota"/>
</dbReference>
<evidence type="ECO:0000259" key="4">
    <source>
        <dbReference type="PROSITE" id="PS50179"/>
    </source>
</evidence>